<sequence>MSNHGSFFKRFPPLIFFNGPDRTSGKGSSLLISRALYLPLPPFSLLQIFFKVLSIFSFEPLLFLVILNFIFSFQSDFLPSPCNMSNGSHSNETHDYPFGLGSGSEKGSPLVFNLRKKKDHPLSDNKGGPYGENIAWSSGDLTGTTVVKLWVDEKPKYNYNSNSCIGGECRHYTQVVWHNSVHLGCAKVKCDNGQGTFITCNYDPPGNFVNQRPY</sequence>
<evidence type="ECO:0000313" key="3">
    <source>
        <dbReference type="EMBL" id="KAI9196680.1"/>
    </source>
</evidence>
<dbReference type="InterPro" id="IPR001283">
    <property type="entry name" value="CRISP-related"/>
</dbReference>
<reference evidence="3" key="2">
    <citation type="submission" date="2023-02" db="EMBL/GenBank/DDBJ databases">
        <authorList>
            <person name="Swenson N.G."/>
            <person name="Wegrzyn J.L."/>
            <person name="Mcevoy S.L."/>
        </authorList>
    </citation>
    <scope>NUCLEOTIDE SEQUENCE</scope>
    <source>
        <strain evidence="3">91603</strain>
        <tissue evidence="3">Leaf</tissue>
    </source>
</reference>
<dbReference type="InterPro" id="IPR018244">
    <property type="entry name" value="Allrgn_V5/Tpx1_CS"/>
</dbReference>
<dbReference type="InterPro" id="IPR014044">
    <property type="entry name" value="CAP_dom"/>
</dbReference>
<dbReference type="PRINTS" id="PR00837">
    <property type="entry name" value="V5TPXLIKE"/>
</dbReference>
<evidence type="ECO:0000259" key="2">
    <source>
        <dbReference type="SMART" id="SM00198"/>
    </source>
</evidence>
<dbReference type="CDD" id="cd05381">
    <property type="entry name" value="CAP_PR-1"/>
    <property type="match status" value="1"/>
</dbReference>
<keyword evidence="4" id="KW-1185">Reference proteome</keyword>
<accession>A0AAD5JEL4</accession>
<protein>
    <recommendedName>
        <fullName evidence="2">SCP domain-containing protein</fullName>
    </recommendedName>
</protein>
<evidence type="ECO:0000256" key="1">
    <source>
        <dbReference type="SAM" id="Phobius"/>
    </source>
</evidence>
<reference evidence="3" key="1">
    <citation type="journal article" date="2022" name="Plant J.">
        <title>Strategies of tolerance reflected in two North American maple genomes.</title>
        <authorList>
            <person name="McEvoy S.L."/>
            <person name="Sezen U.U."/>
            <person name="Trouern-Trend A."/>
            <person name="McMahon S.M."/>
            <person name="Schaberg P.G."/>
            <person name="Yang J."/>
            <person name="Wegrzyn J.L."/>
            <person name="Swenson N.G."/>
        </authorList>
    </citation>
    <scope>NUCLEOTIDE SEQUENCE</scope>
    <source>
        <strain evidence="3">91603</strain>
    </source>
</reference>
<feature type="domain" description="SCP" evidence="2">
    <location>
        <begin position="104"/>
        <end position="210"/>
    </location>
</feature>
<keyword evidence="1" id="KW-0472">Membrane</keyword>
<dbReference type="PROSITE" id="PS01010">
    <property type="entry name" value="CRISP_2"/>
    <property type="match status" value="1"/>
</dbReference>
<dbReference type="SMART" id="SM00198">
    <property type="entry name" value="SCP"/>
    <property type="match status" value="1"/>
</dbReference>
<feature type="transmembrane region" description="Helical" evidence="1">
    <location>
        <begin position="48"/>
        <end position="71"/>
    </location>
</feature>
<keyword evidence="1" id="KW-1133">Transmembrane helix</keyword>
<dbReference type="SUPFAM" id="SSF55797">
    <property type="entry name" value="PR-1-like"/>
    <property type="match status" value="1"/>
</dbReference>
<dbReference type="PROSITE" id="PS01009">
    <property type="entry name" value="CRISP_1"/>
    <property type="match status" value="1"/>
</dbReference>
<dbReference type="PANTHER" id="PTHR10334">
    <property type="entry name" value="CYSTEINE-RICH SECRETORY PROTEIN-RELATED"/>
    <property type="match status" value="1"/>
</dbReference>
<dbReference type="Pfam" id="PF00188">
    <property type="entry name" value="CAP"/>
    <property type="match status" value="1"/>
</dbReference>
<name>A0AAD5JEL4_ACENE</name>
<dbReference type="EMBL" id="JAJSOW010000003">
    <property type="protein sequence ID" value="KAI9196680.1"/>
    <property type="molecule type" value="Genomic_DNA"/>
</dbReference>
<organism evidence="3 4">
    <name type="scientific">Acer negundo</name>
    <name type="common">Box elder</name>
    <dbReference type="NCBI Taxonomy" id="4023"/>
    <lineage>
        <taxon>Eukaryota</taxon>
        <taxon>Viridiplantae</taxon>
        <taxon>Streptophyta</taxon>
        <taxon>Embryophyta</taxon>
        <taxon>Tracheophyta</taxon>
        <taxon>Spermatophyta</taxon>
        <taxon>Magnoliopsida</taxon>
        <taxon>eudicotyledons</taxon>
        <taxon>Gunneridae</taxon>
        <taxon>Pentapetalae</taxon>
        <taxon>rosids</taxon>
        <taxon>malvids</taxon>
        <taxon>Sapindales</taxon>
        <taxon>Sapindaceae</taxon>
        <taxon>Hippocastanoideae</taxon>
        <taxon>Acereae</taxon>
        <taxon>Acer</taxon>
    </lineage>
</organism>
<gene>
    <name evidence="3" type="ORF">LWI28_026054</name>
</gene>
<comment type="caution">
    <text evidence="3">The sequence shown here is derived from an EMBL/GenBank/DDBJ whole genome shotgun (WGS) entry which is preliminary data.</text>
</comment>
<proteinExistence type="predicted"/>
<dbReference type="AlphaFoldDB" id="A0AAD5JEL4"/>
<dbReference type="InterPro" id="IPR035940">
    <property type="entry name" value="CAP_sf"/>
</dbReference>
<keyword evidence="1" id="KW-0812">Transmembrane</keyword>
<evidence type="ECO:0000313" key="4">
    <source>
        <dbReference type="Proteomes" id="UP001064489"/>
    </source>
</evidence>
<dbReference type="Gene3D" id="3.40.33.10">
    <property type="entry name" value="CAP"/>
    <property type="match status" value="1"/>
</dbReference>
<dbReference type="Proteomes" id="UP001064489">
    <property type="component" value="Chromosome 1"/>
</dbReference>
<dbReference type="GO" id="GO:0005576">
    <property type="term" value="C:extracellular region"/>
    <property type="evidence" value="ECO:0007669"/>
    <property type="project" value="InterPro"/>
</dbReference>